<dbReference type="Pfam" id="PF12327">
    <property type="entry name" value="FtsZ_C"/>
    <property type="match status" value="1"/>
</dbReference>
<feature type="region of interest" description="Disordered" evidence="7">
    <location>
        <begin position="354"/>
        <end position="376"/>
    </location>
</feature>
<dbReference type="Gene3D" id="3.40.50.1440">
    <property type="entry name" value="Tubulin/FtsZ, GTPase domain"/>
    <property type="match status" value="1"/>
</dbReference>
<dbReference type="SUPFAM" id="SSF52490">
    <property type="entry name" value="Tubulin nucleotide-binding domain-like"/>
    <property type="match status" value="1"/>
</dbReference>
<name>A0ABZ2J7I7_9CHLR</name>
<evidence type="ECO:0000256" key="6">
    <source>
        <dbReference type="NCBIfam" id="TIGR00065"/>
    </source>
</evidence>
<comment type="subunit">
    <text evidence="5">Homodimer. Polymerizes to form a dynamic ring structure in a strictly GTP-dependent manner. Interacts directly with several other division proteins.</text>
</comment>
<dbReference type="InterPro" id="IPR000158">
    <property type="entry name" value="Cell_div_FtsZ"/>
</dbReference>
<dbReference type="Gene3D" id="3.30.1330.20">
    <property type="entry name" value="Tubulin/FtsZ, C-terminal domain"/>
    <property type="match status" value="1"/>
</dbReference>
<evidence type="ECO:0000259" key="9">
    <source>
        <dbReference type="SMART" id="SM00865"/>
    </source>
</evidence>
<dbReference type="NCBIfam" id="TIGR00065">
    <property type="entry name" value="ftsZ"/>
    <property type="match status" value="1"/>
</dbReference>
<evidence type="ECO:0000259" key="8">
    <source>
        <dbReference type="SMART" id="SM00864"/>
    </source>
</evidence>
<gene>
    <name evidence="5 10" type="primary">ftsZ</name>
    <name evidence="10" type="ORF">V8247_07575</name>
</gene>
<organism evidence="10 11">
    <name type="scientific">Candidatus Dehalogenimonas loeffleri</name>
    <dbReference type="NCBI Taxonomy" id="3127115"/>
    <lineage>
        <taxon>Bacteria</taxon>
        <taxon>Bacillati</taxon>
        <taxon>Chloroflexota</taxon>
        <taxon>Dehalococcoidia</taxon>
        <taxon>Dehalococcoidales</taxon>
        <taxon>Dehalococcoidaceae</taxon>
        <taxon>Dehalogenimonas</taxon>
    </lineage>
</organism>
<evidence type="ECO:0000256" key="1">
    <source>
        <dbReference type="ARBA" id="ARBA00009690"/>
    </source>
</evidence>
<comment type="similarity">
    <text evidence="1 5">Belongs to the FtsZ family.</text>
</comment>
<dbReference type="Pfam" id="PF00091">
    <property type="entry name" value="Tubulin"/>
    <property type="match status" value="1"/>
</dbReference>
<keyword evidence="11" id="KW-1185">Reference proteome</keyword>
<dbReference type="PRINTS" id="PR00423">
    <property type="entry name" value="CELLDVISFTSZ"/>
</dbReference>
<keyword evidence="5" id="KW-0963">Cytoplasm</keyword>
<dbReference type="InterPro" id="IPR018316">
    <property type="entry name" value="Tubulin/FtsZ_2-layer-sand-dom"/>
</dbReference>
<evidence type="ECO:0000256" key="3">
    <source>
        <dbReference type="ARBA" id="ARBA00023134"/>
    </source>
</evidence>
<feature type="binding site" evidence="5">
    <location>
        <begin position="20"/>
        <end position="24"/>
    </location>
    <ligand>
        <name>GTP</name>
        <dbReference type="ChEBI" id="CHEBI:37565"/>
    </ligand>
</feature>
<keyword evidence="5 10" id="KW-0132">Cell division</keyword>
<sequence>MAKTIYVPSGARIKVIGCGGAGCNAVTRMVREQIRGVEFVAMNTDAQALAVTEAPLRIQLGERCTRGLGAGGDNKMGRKAAEESKEEIKQVVGESDMVFVTAGMGGGTGTGSAAVVAAAAKASGALTIAVVTKPFSFEGTHRTKVAEEGINELMENVDTLILIPNDRLFEICDQKTGVDGAFRMADEVLHHGVQAIAEVITVPGIINLDFADVRAVMKDAGPAWMSIGHGKGQKRAIEAARQALTSPLLDVSVEGSKGCIFNVVGDSSLSLFEVNEAADVIRQAVDPEANVIFGVTVDDSMKDEVRLTLIATGFADHTTALDSRDKEITRLLRNIKTEKELEIPAFLRQRGLMGSTRRPEPVRPAAPASHSFQKRW</sequence>
<keyword evidence="3 5" id="KW-0342">GTP-binding</keyword>
<protein>
    <recommendedName>
        <fullName evidence="5 6">Cell division protein FtsZ</fullName>
    </recommendedName>
</protein>
<dbReference type="InterPro" id="IPR037103">
    <property type="entry name" value="Tubulin/FtsZ-like_C"/>
</dbReference>
<feature type="binding site" evidence="5">
    <location>
        <position position="142"/>
    </location>
    <ligand>
        <name>GTP</name>
        <dbReference type="ChEBI" id="CHEBI:37565"/>
    </ligand>
</feature>
<keyword evidence="2 5" id="KW-0547">Nucleotide-binding</keyword>
<dbReference type="InterPro" id="IPR036525">
    <property type="entry name" value="Tubulin/FtsZ_GTPase_sf"/>
</dbReference>
<dbReference type="InterPro" id="IPR003008">
    <property type="entry name" value="Tubulin_FtsZ_GTPase"/>
</dbReference>
<keyword evidence="4 5" id="KW-0717">Septation</keyword>
<evidence type="ECO:0000256" key="2">
    <source>
        <dbReference type="ARBA" id="ARBA00022741"/>
    </source>
</evidence>
<feature type="domain" description="Tubulin/FtsZ GTPase" evidence="8">
    <location>
        <begin position="12"/>
        <end position="204"/>
    </location>
</feature>
<proteinExistence type="inferred from homology"/>
<accession>A0ABZ2J7I7</accession>
<dbReference type="CDD" id="cd02201">
    <property type="entry name" value="FtsZ_type1"/>
    <property type="match status" value="1"/>
</dbReference>
<dbReference type="SMART" id="SM00865">
    <property type="entry name" value="Tubulin_C"/>
    <property type="match status" value="1"/>
</dbReference>
<feature type="binding site" evidence="5">
    <location>
        <position position="138"/>
    </location>
    <ligand>
        <name>GTP</name>
        <dbReference type="ChEBI" id="CHEBI:37565"/>
    </ligand>
</feature>
<evidence type="ECO:0000313" key="11">
    <source>
        <dbReference type="Proteomes" id="UP001375370"/>
    </source>
</evidence>
<feature type="binding site" evidence="5">
    <location>
        <position position="186"/>
    </location>
    <ligand>
        <name>GTP</name>
        <dbReference type="ChEBI" id="CHEBI:37565"/>
    </ligand>
</feature>
<evidence type="ECO:0000256" key="5">
    <source>
        <dbReference type="HAMAP-Rule" id="MF_00909"/>
    </source>
</evidence>
<comment type="function">
    <text evidence="5">Essential cell division protein that forms a contractile ring structure (Z ring) at the future cell division site. The regulation of the ring assembly controls the timing and the location of cell division. One of the functions of the FtsZ ring is to recruit other cell division proteins to the septum to produce a new cell wall between the dividing cells. Binds GTP and shows GTPase activity.</text>
</comment>
<dbReference type="SUPFAM" id="SSF55307">
    <property type="entry name" value="Tubulin C-terminal domain-like"/>
    <property type="match status" value="1"/>
</dbReference>
<keyword evidence="5" id="KW-0131">Cell cycle</keyword>
<dbReference type="HAMAP" id="MF_00909">
    <property type="entry name" value="FtsZ"/>
    <property type="match status" value="1"/>
</dbReference>
<dbReference type="SMART" id="SM00864">
    <property type="entry name" value="Tubulin"/>
    <property type="match status" value="1"/>
</dbReference>
<dbReference type="PANTHER" id="PTHR30314">
    <property type="entry name" value="CELL DIVISION PROTEIN FTSZ-RELATED"/>
    <property type="match status" value="1"/>
</dbReference>
<dbReference type="EMBL" id="CP146612">
    <property type="protein sequence ID" value="WWX25111.1"/>
    <property type="molecule type" value="Genomic_DNA"/>
</dbReference>
<evidence type="ECO:0000313" key="10">
    <source>
        <dbReference type="EMBL" id="WWX25111.1"/>
    </source>
</evidence>
<evidence type="ECO:0000256" key="7">
    <source>
        <dbReference type="SAM" id="MobiDB-lite"/>
    </source>
</evidence>
<dbReference type="PANTHER" id="PTHR30314:SF3">
    <property type="entry name" value="MITOCHONDRIAL DIVISION PROTEIN FSZA"/>
    <property type="match status" value="1"/>
</dbReference>
<dbReference type="Proteomes" id="UP001375370">
    <property type="component" value="Chromosome"/>
</dbReference>
<feature type="binding site" evidence="5">
    <location>
        <begin position="107"/>
        <end position="109"/>
    </location>
    <ligand>
        <name>GTP</name>
        <dbReference type="ChEBI" id="CHEBI:37565"/>
    </ligand>
</feature>
<dbReference type="InterPro" id="IPR024757">
    <property type="entry name" value="FtsZ_C"/>
</dbReference>
<comment type="subcellular location">
    <subcellularLocation>
        <location evidence="5">Cytoplasm</location>
    </subcellularLocation>
    <text evidence="5">Assembles at midcell at the inner surface of the cytoplasmic membrane.</text>
</comment>
<feature type="domain" description="Tubulin/FtsZ 2-layer sandwich" evidence="9">
    <location>
        <begin position="206"/>
        <end position="323"/>
    </location>
</feature>
<dbReference type="GO" id="GO:0051301">
    <property type="term" value="P:cell division"/>
    <property type="evidence" value="ECO:0007669"/>
    <property type="project" value="UniProtKB-KW"/>
</dbReference>
<reference evidence="10 11" key="1">
    <citation type="submission" date="2024-03" db="EMBL/GenBank/DDBJ databases">
        <title>A Dehalogenimonas Isolated from Estuarine Sediments Dihaloeliminates Chlorinated Alkanes.</title>
        <authorList>
            <person name="Yang Y."/>
            <person name="Wang H."/>
        </authorList>
    </citation>
    <scope>NUCLEOTIDE SEQUENCE [LARGE SCALE GENOMIC DNA]</scope>
    <source>
        <strain evidence="10 11">W</strain>
    </source>
</reference>
<evidence type="ECO:0000256" key="4">
    <source>
        <dbReference type="ARBA" id="ARBA00023210"/>
    </source>
</evidence>
<dbReference type="RefSeq" id="WP_338737251.1">
    <property type="nucleotide sequence ID" value="NZ_CP146612.1"/>
</dbReference>
<dbReference type="InterPro" id="IPR045061">
    <property type="entry name" value="FtsZ/CetZ"/>
</dbReference>
<dbReference type="InterPro" id="IPR008280">
    <property type="entry name" value="Tub_FtsZ_C"/>
</dbReference>